<dbReference type="RefSeq" id="WP_125741959.1">
    <property type="nucleotide sequence ID" value="NZ_RCOR01000029.1"/>
</dbReference>
<protein>
    <recommendedName>
        <fullName evidence="2">CRISPR type III-associated protein domain-containing protein</fullName>
    </recommendedName>
</protein>
<dbReference type="InterPro" id="IPR005537">
    <property type="entry name" value="RAMP_III_fam"/>
</dbReference>
<dbReference type="Proteomes" id="UP000278149">
    <property type="component" value="Unassembled WGS sequence"/>
</dbReference>
<evidence type="ECO:0000256" key="1">
    <source>
        <dbReference type="ARBA" id="ARBA00023118"/>
    </source>
</evidence>
<keyword evidence="1" id="KW-0051">Antiviral defense</keyword>
<feature type="domain" description="CRISPR type III-associated protein" evidence="2">
    <location>
        <begin position="96"/>
        <end position="248"/>
    </location>
</feature>
<dbReference type="GO" id="GO:0051607">
    <property type="term" value="P:defense response to virus"/>
    <property type="evidence" value="ECO:0007669"/>
    <property type="project" value="UniProtKB-KW"/>
</dbReference>
<dbReference type="AlphaFoldDB" id="A0A3R9WY52"/>
<dbReference type="PANTHER" id="PTHR39965:SF1">
    <property type="entry name" value="CRISPR SYSTEM CMR SUBUNIT CMR6"/>
    <property type="match status" value="1"/>
</dbReference>
<organism evidence="3 4">
    <name type="scientific">Candidatus Korarchaeum cryptofilum</name>
    <dbReference type="NCBI Taxonomy" id="498846"/>
    <lineage>
        <taxon>Archaea</taxon>
        <taxon>Thermoproteota</taxon>
        <taxon>Candidatus Korarchaeia</taxon>
        <taxon>Candidatus Korarchaeales</taxon>
        <taxon>Candidatus Korarchaeaceae</taxon>
        <taxon>Candidatus Korarchaeum</taxon>
    </lineage>
</organism>
<dbReference type="EMBL" id="RCOR01000029">
    <property type="protein sequence ID" value="RSN68519.1"/>
    <property type="molecule type" value="Genomic_DNA"/>
</dbReference>
<evidence type="ECO:0000313" key="4">
    <source>
        <dbReference type="Proteomes" id="UP000278149"/>
    </source>
</evidence>
<proteinExistence type="predicted"/>
<name>A0A3R9WY52_9CREN</name>
<dbReference type="InterPro" id="IPR010172">
    <property type="entry name" value="CRISPR-assoc_prot_TM1791"/>
</dbReference>
<sequence length="250" mass="28064">MRLIEEIGKIPLNPSSMNTLSWMRIRGLKYLRDKAERGEEPEERRRILEDLFTAYSPDNLNEVFKKASNLLDMQKSALKSCGYDVFDFLAVTRSRLIVGMASEIFGKQIFEVGLSWDPLLNLPYIPGSSLKGAFRSYLESERPDLVLLLGSKSESSSIIFLDSYPVSSKSNLLVPEVTTPIYGAKGVREVKAEPKPVIYPVINKDVTFRMIIGLRGKGRRLGDLLGQFMMEVLSRGIGAKTLVGYGFMNL</sequence>
<evidence type="ECO:0000313" key="3">
    <source>
        <dbReference type="EMBL" id="RSN68519.1"/>
    </source>
</evidence>
<accession>A0A3R9WY52</accession>
<comment type="caution">
    <text evidence="3">The sequence shown here is derived from an EMBL/GenBank/DDBJ whole genome shotgun (WGS) entry which is preliminary data.</text>
</comment>
<evidence type="ECO:0000259" key="2">
    <source>
        <dbReference type="Pfam" id="PF03787"/>
    </source>
</evidence>
<reference evidence="3 4" key="1">
    <citation type="submission" date="2018-10" db="EMBL/GenBank/DDBJ databases">
        <title>Co-occurring genomic capacity for anaerobic methane metabolism and dissimilatory sulfite reduction discovered in the Korarchaeota.</title>
        <authorList>
            <person name="Mckay L.J."/>
            <person name="Dlakic M."/>
            <person name="Fields M.W."/>
            <person name="Delmont T.O."/>
            <person name="Eren A.M."/>
            <person name="Jay Z.J."/>
            <person name="Klingelsmith K.B."/>
            <person name="Rusch D.B."/>
            <person name="Inskeep W.P."/>
        </authorList>
    </citation>
    <scope>NUCLEOTIDE SEQUENCE [LARGE SCALE GENOMIC DNA]</scope>
    <source>
        <strain evidence="3 4">WS</strain>
    </source>
</reference>
<dbReference type="PANTHER" id="PTHR39965">
    <property type="entry name" value="CRISPR SYSTEM CMR SUBUNIT CMR6"/>
    <property type="match status" value="1"/>
</dbReference>
<gene>
    <name evidence="3" type="ORF">D9Q81_05950</name>
</gene>
<dbReference type="Pfam" id="PF03787">
    <property type="entry name" value="RAMPs"/>
    <property type="match status" value="1"/>
</dbReference>